<comment type="caution">
    <text evidence="3">The sequence shown here is derived from an EMBL/GenBank/DDBJ whole genome shotgun (WGS) entry which is preliminary data.</text>
</comment>
<name>A0ABD2QC97_9PLAT</name>
<reference evidence="3 4" key="1">
    <citation type="submission" date="2024-11" db="EMBL/GenBank/DDBJ databases">
        <title>Adaptive evolution of stress response genes in parasites aligns with host niche diversity.</title>
        <authorList>
            <person name="Hahn C."/>
            <person name="Resl P."/>
        </authorList>
    </citation>
    <scope>NUCLEOTIDE SEQUENCE [LARGE SCALE GENOMIC DNA]</scope>
    <source>
        <strain evidence="3">EGGRZ-B1_66</strain>
        <tissue evidence="3">Body</tissue>
    </source>
</reference>
<gene>
    <name evidence="3" type="primary">RBSK2</name>
    <name evidence="3" type="ORF">Ciccas_004195</name>
</gene>
<dbReference type="AlphaFoldDB" id="A0ABD2QC97"/>
<evidence type="ECO:0000256" key="1">
    <source>
        <dbReference type="ARBA" id="ARBA00022723"/>
    </source>
</evidence>
<dbReference type="GO" id="GO:0006796">
    <property type="term" value="P:phosphate-containing compound metabolic process"/>
    <property type="evidence" value="ECO:0007669"/>
    <property type="project" value="UniProtKB-ARBA"/>
</dbReference>
<dbReference type="PANTHER" id="PTHR42909">
    <property type="entry name" value="ZGC:136858"/>
    <property type="match status" value="1"/>
</dbReference>
<keyword evidence="1" id="KW-0479">Metal-binding</keyword>
<dbReference type="EMBL" id="JBJKFK010000421">
    <property type="protein sequence ID" value="KAL3317162.1"/>
    <property type="molecule type" value="Genomic_DNA"/>
</dbReference>
<evidence type="ECO:0000313" key="3">
    <source>
        <dbReference type="EMBL" id="KAL3317162.1"/>
    </source>
</evidence>
<sequence length="351" mass="39373">MAKHFAKKTSPYSGERILVVGGSNIDRTIRVTHEGVSSIKDLHPPGSFRGEVLEQSSGGVGRNMAQVLHKLGTDCGFLTAVQPHDQQSLLEDIPHQLAEVDTNDRTACYIGVLNEDNELLFGVADMSIHEKIGPESVKSFLSKRLSHNPKVVLFDLNIPSASVEEIIRFSQKNQLETWCEPTDHHKFEKLFHLIDKQPDLAGLSLVAPNEHEFRKLVAWKIGKKALENSEEIVNQARSMLDFAHRFLIKRAEKGIIYVDADAAFEMSSPIQDEAEISSVSGAGDSLLAAVLYARHHLGLRNWESCLLIGLKAAEMSMRTHASVPDQWNVEEFREKHINDWALSRNIQIKRF</sequence>
<evidence type="ECO:0000259" key="2">
    <source>
        <dbReference type="Pfam" id="PF00294"/>
    </source>
</evidence>
<feature type="domain" description="Carbohydrate kinase PfkB" evidence="2">
    <location>
        <begin position="18"/>
        <end position="320"/>
    </location>
</feature>
<keyword evidence="4" id="KW-1185">Reference proteome</keyword>
<dbReference type="GO" id="GO:0046872">
    <property type="term" value="F:metal ion binding"/>
    <property type="evidence" value="ECO:0007669"/>
    <property type="project" value="UniProtKB-KW"/>
</dbReference>
<dbReference type="Gene3D" id="3.40.1190.20">
    <property type="match status" value="1"/>
</dbReference>
<dbReference type="SUPFAM" id="SSF53613">
    <property type="entry name" value="Ribokinase-like"/>
    <property type="match status" value="1"/>
</dbReference>
<protein>
    <submittedName>
        <fullName evidence="3">Ribokinase</fullName>
    </submittedName>
</protein>
<accession>A0ABD2QC97</accession>
<evidence type="ECO:0000313" key="4">
    <source>
        <dbReference type="Proteomes" id="UP001626550"/>
    </source>
</evidence>
<dbReference type="PANTHER" id="PTHR42909:SF1">
    <property type="entry name" value="CARBOHYDRATE KINASE PFKB DOMAIN-CONTAINING PROTEIN"/>
    <property type="match status" value="1"/>
</dbReference>
<dbReference type="InterPro" id="IPR029056">
    <property type="entry name" value="Ribokinase-like"/>
</dbReference>
<dbReference type="Pfam" id="PF00294">
    <property type="entry name" value="PfkB"/>
    <property type="match status" value="1"/>
</dbReference>
<dbReference type="InterPro" id="IPR011611">
    <property type="entry name" value="PfkB_dom"/>
</dbReference>
<proteinExistence type="predicted"/>
<organism evidence="3 4">
    <name type="scientific">Cichlidogyrus casuarinus</name>
    <dbReference type="NCBI Taxonomy" id="1844966"/>
    <lineage>
        <taxon>Eukaryota</taxon>
        <taxon>Metazoa</taxon>
        <taxon>Spiralia</taxon>
        <taxon>Lophotrochozoa</taxon>
        <taxon>Platyhelminthes</taxon>
        <taxon>Monogenea</taxon>
        <taxon>Monopisthocotylea</taxon>
        <taxon>Dactylogyridea</taxon>
        <taxon>Ancyrocephalidae</taxon>
        <taxon>Cichlidogyrus</taxon>
    </lineage>
</organism>
<dbReference type="Proteomes" id="UP001626550">
    <property type="component" value="Unassembled WGS sequence"/>
</dbReference>